<dbReference type="Proteomes" id="UP000799750">
    <property type="component" value="Unassembled WGS sequence"/>
</dbReference>
<dbReference type="GO" id="GO:0000981">
    <property type="term" value="F:DNA-binding transcription factor activity, RNA polymerase II-specific"/>
    <property type="evidence" value="ECO:0007669"/>
    <property type="project" value="InterPro"/>
</dbReference>
<evidence type="ECO:0000313" key="11">
    <source>
        <dbReference type="Proteomes" id="UP000799750"/>
    </source>
</evidence>
<dbReference type="Pfam" id="PF00172">
    <property type="entry name" value="Zn_clus"/>
    <property type="match status" value="1"/>
</dbReference>
<proteinExistence type="predicted"/>
<organism evidence="10 11">
    <name type="scientific">Lophium mytilinum</name>
    <dbReference type="NCBI Taxonomy" id="390894"/>
    <lineage>
        <taxon>Eukaryota</taxon>
        <taxon>Fungi</taxon>
        <taxon>Dikarya</taxon>
        <taxon>Ascomycota</taxon>
        <taxon>Pezizomycotina</taxon>
        <taxon>Dothideomycetes</taxon>
        <taxon>Pleosporomycetidae</taxon>
        <taxon>Mytilinidiales</taxon>
        <taxon>Mytilinidiaceae</taxon>
        <taxon>Lophium</taxon>
    </lineage>
</organism>
<accession>A0A6A6QVA9</accession>
<feature type="domain" description="Zn(2)-C6 fungal-type" evidence="9">
    <location>
        <begin position="29"/>
        <end position="56"/>
    </location>
</feature>
<evidence type="ECO:0000256" key="3">
    <source>
        <dbReference type="ARBA" id="ARBA00022833"/>
    </source>
</evidence>
<dbReference type="GO" id="GO:0045944">
    <property type="term" value="P:positive regulation of transcription by RNA polymerase II"/>
    <property type="evidence" value="ECO:0007669"/>
    <property type="project" value="TreeGrafter"/>
</dbReference>
<dbReference type="GO" id="GO:0005634">
    <property type="term" value="C:nucleus"/>
    <property type="evidence" value="ECO:0007669"/>
    <property type="project" value="UniProtKB-SubCell"/>
</dbReference>
<evidence type="ECO:0000256" key="8">
    <source>
        <dbReference type="SAM" id="MobiDB-lite"/>
    </source>
</evidence>
<evidence type="ECO:0000256" key="4">
    <source>
        <dbReference type="ARBA" id="ARBA00023015"/>
    </source>
</evidence>
<gene>
    <name evidence="10" type="ORF">BU16DRAFT_375877</name>
</gene>
<dbReference type="InterPro" id="IPR007219">
    <property type="entry name" value="XnlR_reg_dom"/>
</dbReference>
<dbReference type="GO" id="GO:0043565">
    <property type="term" value="F:sequence-specific DNA binding"/>
    <property type="evidence" value="ECO:0007669"/>
    <property type="project" value="TreeGrafter"/>
</dbReference>
<dbReference type="AlphaFoldDB" id="A0A6A6QVA9"/>
<sequence length="729" mass="82704">MSNNSYSAIGMMHDDHPEAPRAKRQRVSACQRCRHRKQKCDDERPCSNCVRSGKSCNEPGPQSGLESIQVLTEKLARLEETNSRLQNGENSTVRASSGSILSPSVSESSPKLFDADSASSQMNLPFQPDLDHSLGRNAPAIGLLATFSQLQTTTVSEGRREIHVLGRIEPGLPPDVISMLLNTYYTRIHCRYPFLYFQELLDTVQQWQEAAERRAHEYTSTASIPTKRPELWKGFFVNMVLSIGLLLQKDAGFQSNLSHHAYYRLAVTRFLSHVFAHTERLIHLQAYLLLAMHALHSPSTEKIISVASATMRYCVMAHLHLAEREPDQPGAARVRSQIRRRVFWSAYALDRVVGTMFDLPFSVPDDQITVSMYANVDDSQLWEWCNSASREDTEEPESLHTSVSYAMHVVYCRQLQSEILNHTLHRDFETRSDHRLDWRQRILDELDQWKSSCHRFADAKSKSYTSGHWLGMIYNFSLAILFRPTKSSVRGPAGDWTVKACTQACLTFRKLQREGSISEPWMGLIGQFKCGITLLYCFFATPPAYRTDAFDSPDTLEAIRACSNILSIIAERWPQSQCLRDVFDIVAREIPLVDRPPIPRMGHADYERGAYSSPQHMREDSAKALEDKMAELDLIVVHRDTLRMLDEMMHEDFPRPAESVRSEVLSIQTTEHPVNQQNSSGQPGLNFHVVPARDTPVASLSPSIDHFMDPSLELSSTMLGFPGEFEPGW</sequence>
<dbReference type="EMBL" id="MU004188">
    <property type="protein sequence ID" value="KAF2496371.1"/>
    <property type="molecule type" value="Genomic_DNA"/>
</dbReference>
<dbReference type="PROSITE" id="PS00463">
    <property type="entry name" value="ZN2_CY6_FUNGAL_1"/>
    <property type="match status" value="1"/>
</dbReference>
<dbReference type="SMART" id="SM00066">
    <property type="entry name" value="GAL4"/>
    <property type="match status" value="1"/>
</dbReference>
<dbReference type="CDD" id="cd12148">
    <property type="entry name" value="fungal_TF_MHR"/>
    <property type="match status" value="1"/>
</dbReference>
<dbReference type="Gene3D" id="4.10.240.10">
    <property type="entry name" value="Zn(2)-C6 fungal-type DNA-binding domain"/>
    <property type="match status" value="1"/>
</dbReference>
<name>A0A6A6QVA9_9PEZI</name>
<dbReference type="SUPFAM" id="SSF57701">
    <property type="entry name" value="Zn2/Cys6 DNA-binding domain"/>
    <property type="match status" value="1"/>
</dbReference>
<keyword evidence="2" id="KW-0479">Metal-binding</keyword>
<dbReference type="PROSITE" id="PS50048">
    <property type="entry name" value="ZN2_CY6_FUNGAL_2"/>
    <property type="match status" value="1"/>
</dbReference>
<keyword evidence="3" id="KW-0862">Zinc</keyword>
<evidence type="ECO:0000259" key="9">
    <source>
        <dbReference type="PROSITE" id="PS50048"/>
    </source>
</evidence>
<dbReference type="InterPro" id="IPR001138">
    <property type="entry name" value="Zn2Cys6_DnaBD"/>
</dbReference>
<evidence type="ECO:0000256" key="7">
    <source>
        <dbReference type="ARBA" id="ARBA00023242"/>
    </source>
</evidence>
<dbReference type="CDD" id="cd00067">
    <property type="entry name" value="GAL4"/>
    <property type="match status" value="1"/>
</dbReference>
<keyword evidence="4" id="KW-0805">Transcription regulation</keyword>
<evidence type="ECO:0000256" key="1">
    <source>
        <dbReference type="ARBA" id="ARBA00004123"/>
    </source>
</evidence>
<feature type="region of interest" description="Disordered" evidence="8">
    <location>
        <begin position="1"/>
        <end position="23"/>
    </location>
</feature>
<reference evidence="10" key="1">
    <citation type="journal article" date="2020" name="Stud. Mycol.">
        <title>101 Dothideomycetes genomes: a test case for predicting lifestyles and emergence of pathogens.</title>
        <authorList>
            <person name="Haridas S."/>
            <person name="Albert R."/>
            <person name="Binder M."/>
            <person name="Bloem J."/>
            <person name="Labutti K."/>
            <person name="Salamov A."/>
            <person name="Andreopoulos B."/>
            <person name="Baker S."/>
            <person name="Barry K."/>
            <person name="Bills G."/>
            <person name="Bluhm B."/>
            <person name="Cannon C."/>
            <person name="Castanera R."/>
            <person name="Culley D."/>
            <person name="Daum C."/>
            <person name="Ezra D."/>
            <person name="Gonzalez J."/>
            <person name="Henrissat B."/>
            <person name="Kuo A."/>
            <person name="Liang C."/>
            <person name="Lipzen A."/>
            <person name="Lutzoni F."/>
            <person name="Magnuson J."/>
            <person name="Mondo S."/>
            <person name="Nolan M."/>
            <person name="Ohm R."/>
            <person name="Pangilinan J."/>
            <person name="Park H.-J."/>
            <person name="Ramirez L."/>
            <person name="Alfaro M."/>
            <person name="Sun H."/>
            <person name="Tritt A."/>
            <person name="Yoshinaga Y."/>
            <person name="Zwiers L.-H."/>
            <person name="Turgeon B."/>
            <person name="Goodwin S."/>
            <person name="Spatafora J."/>
            <person name="Crous P."/>
            <person name="Grigoriev I."/>
        </authorList>
    </citation>
    <scope>NUCLEOTIDE SEQUENCE</scope>
    <source>
        <strain evidence="10">CBS 269.34</strain>
    </source>
</reference>
<dbReference type="PANTHER" id="PTHR47782:SF12">
    <property type="entry name" value="ZN(II)2CYS6 TRANSCRIPTION FACTOR (EUROFUNG)"/>
    <property type="match status" value="1"/>
</dbReference>
<keyword evidence="6" id="KW-0804">Transcription</keyword>
<dbReference type="InterPro" id="IPR052202">
    <property type="entry name" value="Yeast_MetPath_Reg"/>
</dbReference>
<keyword evidence="11" id="KW-1185">Reference proteome</keyword>
<evidence type="ECO:0000313" key="10">
    <source>
        <dbReference type="EMBL" id="KAF2496371.1"/>
    </source>
</evidence>
<keyword evidence="5" id="KW-0238">DNA-binding</keyword>
<feature type="region of interest" description="Disordered" evidence="8">
    <location>
        <begin position="81"/>
        <end position="113"/>
    </location>
</feature>
<dbReference type="OrthoDB" id="189997at2759"/>
<feature type="compositionally biased region" description="Polar residues" evidence="8">
    <location>
        <begin position="83"/>
        <end position="95"/>
    </location>
</feature>
<evidence type="ECO:0000256" key="2">
    <source>
        <dbReference type="ARBA" id="ARBA00022723"/>
    </source>
</evidence>
<dbReference type="GO" id="GO:0006351">
    <property type="term" value="P:DNA-templated transcription"/>
    <property type="evidence" value="ECO:0007669"/>
    <property type="project" value="InterPro"/>
</dbReference>
<keyword evidence="7" id="KW-0539">Nucleus</keyword>
<protein>
    <recommendedName>
        <fullName evidence="9">Zn(2)-C6 fungal-type domain-containing protein</fullName>
    </recommendedName>
</protein>
<dbReference type="InterPro" id="IPR036864">
    <property type="entry name" value="Zn2-C6_fun-type_DNA-bd_sf"/>
</dbReference>
<dbReference type="PANTHER" id="PTHR47782">
    <property type="entry name" value="ZN(II)2CYS6 TRANSCRIPTION FACTOR (EUROFUNG)-RELATED"/>
    <property type="match status" value="1"/>
</dbReference>
<comment type="subcellular location">
    <subcellularLocation>
        <location evidence="1">Nucleus</location>
    </subcellularLocation>
</comment>
<evidence type="ECO:0000256" key="5">
    <source>
        <dbReference type="ARBA" id="ARBA00023125"/>
    </source>
</evidence>
<evidence type="ECO:0000256" key="6">
    <source>
        <dbReference type="ARBA" id="ARBA00023163"/>
    </source>
</evidence>
<feature type="compositionally biased region" description="Basic and acidic residues" evidence="8">
    <location>
        <begin position="12"/>
        <end position="21"/>
    </location>
</feature>
<dbReference type="GO" id="GO:0008270">
    <property type="term" value="F:zinc ion binding"/>
    <property type="evidence" value="ECO:0007669"/>
    <property type="project" value="InterPro"/>
</dbReference>
<feature type="compositionally biased region" description="Low complexity" evidence="8">
    <location>
        <begin position="96"/>
        <end position="109"/>
    </location>
</feature>
<dbReference type="Pfam" id="PF04082">
    <property type="entry name" value="Fungal_trans"/>
    <property type="match status" value="1"/>
</dbReference>
<dbReference type="SMART" id="SM00906">
    <property type="entry name" value="Fungal_trans"/>
    <property type="match status" value="1"/>
</dbReference>